<accession>A0A317USZ2</accession>
<comment type="caution">
    <text evidence="2">The sequence shown here is derived from an EMBL/GenBank/DDBJ whole genome shotgun (WGS) entry which is preliminary data.</text>
</comment>
<feature type="compositionally biased region" description="Gly residues" evidence="1">
    <location>
        <begin position="61"/>
        <end position="76"/>
    </location>
</feature>
<dbReference type="OrthoDB" id="4510262at2759"/>
<dbReference type="RefSeq" id="XP_025384356.1">
    <property type="nucleotide sequence ID" value="XM_025532930.1"/>
</dbReference>
<evidence type="ECO:0000313" key="3">
    <source>
        <dbReference type="Proteomes" id="UP000246171"/>
    </source>
</evidence>
<evidence type="ECO:0000256" key="1">
    <source>
        <dbReference type="SAM" id="MobiDB-lite"/>
    </source>
</evidence>
<reference evidence="2" key="1">
    <citation type="submission" date="2016-12" db="EMBL/GenBank/DDBJ databases">
        <title>The genomes of Aspergillus section Nigri reveals drivers in fungal speciation.</title>
        <authorList>
            <consortium name="DOE Joint Genome Institute"/>
            <person name="Vesth T.C."/>
            <person name="Nybo J."/>
            <person name="Theobald S."/>
            <person name="Brandl J."/>
            <person name="Frisvad J.C."/>
            <person name="Nielsen K.F."/>
            <person name="Lyhne E.K."/>
            <person name="Kogle M.E."/>
            <person name="Kuo A."/>
            <person name="Riley R."/>
            <person name="Clum A."/>
            <person name="Nolan M."/>
            <person name="Lipzen A."/>
            <person name="Salamov A."/>
            <person name="Henrissat B."/>
            <person name="Wiebenga A."/>
            <person name="De vries R.P."/>
            <person name="Grigoriev I.V."/>
            <person name="Mortensen U.H."/>
            <person name="Andersen M.R."/>
            <person name="Baker S.E."/>
        </authorList>
    </citation>
    <scope>NUCLEOTIDE SEQUENCE</scope>
    <source>
        <strain evidence="2">CBS 122712</strain>
    </source>
</reference>
<sequence length="343" mass="36418">MGWAAVVDIGDPALSPPASQALVWVHTVNQASVGWLGRAWDIGFNIRHTGSLQRTRPRLGGWDGPGTSDTGGGGFGSSSTAPTDQALVGWLTAVVDQASVGRLGWAWDIGHGGGGFSLGWVVGMGLGYGFNIHNTVGLPNHSMSTLVHCSGEPGLGWVAGTGLGHRTRRWGLKPWLTGSAFRLTSQQTKPWMGGRDGLGLSDSTSNIRVHCSGEPQTLVGWLGWAWDNNSPYTTQVHCSGEQGPGGWQGRAWDIGHGRGRCWDKTALSTDCRVLPDKHIMPWLGGWDGLGISTNPNSTQHRFTTAVDQASAGRLGRAWDIGSKILILQVFNVTSDCLVGSPLQ</sequence>
<organism evidence="2 3">
    <name type="scientific">Aspergillus eucalypticola (strain CBS 122712 / IBT 29274)</name>
    <dbReference type="NCBI Taxonomy" id="1448314"/>
    <lineage>
        <taxon>Eukaryota</taxon>
        <taxon>Fungi</taxon>
        <taxon>Dikarya</taxon>
        <taxon>Ascomycota</taxon>
        <taxon>Pezizomycotina</taxon>
        <taxon>Eurotiomycetes</taxon>
        <taxon>Eurotiomycetidae</taxon>
        <taxon>Eurotiales</taxon>
        <taxon>Aspergillaceae</taxon>
        <taxon>Aspergillus</taxon>
        <taxon>Aspergillus subgen. Circumdati</taxon>
    </lineage>
</organism>
<dbReference type="AlphaFoldDB" id="A0A317USZ2"/>
<dbReference type="Proteomes" id="UP000246171">
    <property type="component" value="Unassembled WGS sequence"/>
</dbReference>
<name>A0A317USZ2_ASPEC</name>
<dbReference type="EMBL" id="MSFU01000028">
    <property type="protein sequence ID" value="PWY65124.1"/>
    <property type="molecule type" value="Genomic_DNA"/>
</dbReference>
<feature type="region of interest" description="Disordered" evidence="1">
    <location>
        <begin position="55"/>
        <end position="80"/>
    </location>
</feature>
<evidence type="ECO:0000313" key="2">
    <source>
        <dbReference type="EMBL" id="PWY65124.1"/>
    </source>
</evidence>
<dbReference type="GeneID" id="37054892"/>
<keyword evidence="3" id="KW-1185">Reference proteome</keyword>
<proteinExistence type="predicted"/>
<gene>
    <name evidence="2" type="ORF">BO83DRAFT_392254</name>
</gene>
<protein>
    <submittedName>
        <fullName evidence="2">Uncharacterized protein</fullName>
    </submittedName>
</protein>
<dbReference type="VEuPathDB" id="FungiDB:BO83DRAFT_392254"/>